<keyword evidence="2" id="KW-1185">Reference proteome</keyword>
<protein>
    <submittedName>
        <fullName evidence="3">Uncharacterized protein LOC111087936</fullName>
    </submittedName>
</protein>
<dbReference type="Proteomes" id="UP000694941">
    <property type="component" value="Unplaced"/>
</dbReference>
<reference evidence="3" key="1">
    <citation type="submission" date="2025-08" db="UniProtKB">
        <authorList>
            <consortium name="RefSeq"/>
        </authorList>
    </citation>
    <scope>IDENTIFICATION</scope>
    <source>
        <tissue evidence="3">Muscle</tissue>
    </source>
</reference>
<organism evidence="2 3">
    <name type="scientific">Limulus polyphemus</name>
    <name type="common">Atlantic horseshoe crab</name>
    <dbReference type="NCBI Taxonomy" id="6850"/>
    <lineage>
        <taxon>Eukaryota</taxon>
        <taxon>Metazoa</taxon>
        <taxon>Ecdysozoa</taxon>
        <taxon>Arthropoda</taxon>
        <taxon>Chelicerata</taxon>
        <taxon>Merostomata</taxon>
        <taxon>Xiphosura</taxon>
        <taxon>Limulidae</taxon>
        <taxon>Limulus</taxon>
    </lineage>
</organism>
<feature type="compositionally biased region" description="Low complexity" evidence="1">
    <location>
        <begin position="501"/>
        <end position="512"/>
    </location>
</feature>
<feature type="region of interest" description="Disordered" evidence="1">
    <location>
        <begin position="481"/>
        <end position="512"/>
    </location>
</feature>
<dbReference type="GeneID" id="111087936"/>
<evidence type="ECO:0000256" key="1">
    <source>
        <dbReference type="SAM" id="MobiDB-lite"/>
    </source>
</evidence>
<evidence type="ECO:0000313" key="3">
    <source>
        <dbReference type="RefSeq" id="XP_022252115.1"/>
    </source>
</evidence>
<feature type="compositionally biased region" description="Polar residues" evidence="1">
    <location>
        <begin position="418"/>
        <end position="431"/>
    </location>
</feature>
<feature type="region of interest" description="Disordered" evidence="1">
    <location>
        <begin position="1"/>
        <end position="32"/>
    </location>
</feature>
<feature type="compositionally biased region" description="Low complexity" evidence="1">
    <location>
        <begin position="436"/>
        <end position="445"/>
    </location>
</feature>
<feature type="compositionally biased region" description="Polar residues" evidence="1">
    <location>
        <begin position="485"/>
        <end position="494"/>
    </location>
</feature>
<accession>A0ABM1T8A9</accession>
<gene>
    <name evidence="3" type="primary">LOC111087936</name>
</gene>
<feature type="region of interest" description="Disordered" evidence="1">
    <location>
        <begin position="413"/>
        <end position="445"/>
    </location>
</feature>
<dbReference type="RefSeq" id="XP_022252115.1">
    <property type="nucleotide sequence ID" value="XM_022396407.1"/>
</dbReference>
<evidence type="ECO:0000313" key="2">
    <source>
        <dbReference type="Proteomes" id="UP000694941"/>
    </source>
</evidence>
<sequence length="525" mass="57357">MGDCRDYQPPKKKPKDCHDGFQRKKNRDRWMSHISSRTLVEESVTSKPQERIKDLCDRLQGQKVPNDFSKLIMQKKQLGQRAASSDQFSESSRSLFSVMNLPPRFMQHSLKANTRDDGEFSMWGESGGRWDKITFEDCNTASWLSSGESQIEHSVEKVIHPSSTSRSVISSSSYSGVQGTFTNLASPEGSLPNCNAHHGIKDPTSSSLPDSHLSGSSMKVGCTEVDIGNSSHNAQYVEDYPTSELGAAKNDNYEQYDTKLNPIGAKSSEKISDYHPIVFSGQIQQIPYQDMQPDLHKTDSADITNRSLTSSMSYPVKELATTKVELDISASDHCGVSSDNSEMNRLMSFSRGSYNLGLSLGCDEDRSFRKSQEEIRNISNSLNGLHIPPNSTHMTPSVSVAPNSHVEMNFRNTGEGIYNSSDKSKQISNLHESGRGSESSNESYEGLIGAVGGSDMPINKSVFEKKKSGWVGPPPRLGLLGGGESSLNNGTSAWGTPHPPAGSGASSWNGNGRIKAFSGTVTKYN</sequence>
<proteinExistence type="predicted"/>
<name>A0ABM1T8A9_LIMPO</name>